<dbReference type="InterPro" id="IPR009492">
    <property type="entry name" value="TniQ"/>
</dbReference>
<name>A0A6M4YFA3_AERME</name>
<dbReference type="InterPro" id="IPR032750">
    <property type="entry name" value="TnsD_C"/>
</dbReference>
<dbReference type="Proteomes" id="UP000501427">
    <property type="component" value="Chromosome"/>
</dbReference>
<evidence type="ECO:0000313" key="3">
    <source>
        <dbReference type="EMBL" id="QJT23917.1"/>
    </source>
</evidence>
<dbReference type="EMBL" id="CP038441">
    <property type="protein sequence ID" value="QJT23917.1"/>
    <property type="molecule type" value="Genomic_DNA"/>
</dbReference>
<proteinExistence type="predicted"/>
<reference evidence="3 4" key="1">
    <citation type="submission" date="2019-03" db="EMBL/GenBank/DDBJ databases">
        <title>Novel transposon Tn6433 accelerates the dissemination of tet(E) in Aeromonas from aerobic biofilm under oxytetracycline stress.</title>
        <authorList>
            <person name="Shi Y."/>
            <person name="Tian Z."/>
            <person name="Zhang Y."/>
            <person name="Zhang H."/>
            <person name="Yang M."/>
        </authorList>
    </citation>
    <scope>NUCLEOTIDE SEQUENCE [LARGE SCALE GENOMIC DNA]</scope>
    <source>
        <strain evidence="3 4">T0.1-19</strain>
    </source>
</reference>
<feature type="domain" description="Transposon Tn7 transposition protein TnsD C-terminal" evidence="2">
    <location>
        <begin position="351"/>
        <end position="469"/>
    </location>
</feature>
<protein>
    <submittedName>
        <fullName evidence="3">Transposase</fullName>
    </submittedName>
</protein>
<dbReference type="AlphaFoldDB" id="A0A6M4YFA3"/>
<dbReference type="Pfam" id="PF15978">
    <property type="entry name" value="TnsD"/>
    <property type="match status" value="1"/>
</dbReference>
<organism evidence="3 4">
    <name type="scientific">Aeromonas media</name>
    <dbReference type="NCBI Taxonomy" id="651"/>
    <lineage>
        <taxon>Bacteria</taxon>
        <taxon>Pseudomonadati</taxon>
        <taxon>Pseudomonadota</taxon>
        <taxon>Gammaproteobacteria</taxon>
        <taxon>Aeromonadales</taxon>
        <taxon>Aeromonadaceae</taxon>
        <taxon>Aeromonas</taxon>
    </lineage>
</organism>
<accession>A0A6M4YFA3</accession>
<evidence type="ECO:0000259" key="1">
    <source>
        <dbReference type="Pfam" id="PF06527"/>
    </source>
</evidence>
<evidence type="ECO:0000313" key="4">
    <source>
        <dbReference type="Proteomes" id="UP000501427"/>
    </source>
</evidence>
<dbReference type="Pfam" id="PF06527">
    <property type="entry name" value="TniQ"/>
    <property type="match status" value="1"/>
</dbReference>
<sequence>MWQGQPSLSCIQESRGHLRCGYLAEKDGLAMLNFPVPYPDELIYSLVARAGIHLGLTSPKQLLDEVFANRHVIATVDLPNHLAPLARLLPDSMGLDVERLAYMHTLFPVYAPFTPEDRRKFCLEKMAGESQGAIHLILGIVASRVKQSLSLRYCPQCLQNQRFHQGEYYWLRSWQVIGADCCLFHGTLAEANLERHAYHRHEFIAPNPLLCPPVPQSAGRDHVIRVTRQVNALLQRQAKTSPSFSQWSSFYNQLASMSGCAKVKQVKQGDIHERVLSRWPADWLVQQGLAIHNESGCWLQAIFRKHRKSFSYLEHIVALDSLLPESWNIATVLDEVQSIPTGIYGLHPVPQEEKSDQLVEYRASWQQLLECHGVKLARLSHQALYAWLYRHDRRWLLEFNRQHYQSRARENHRVDWPKRDRVTCRQLLKILSEQTWRLDSPRLSMRWYLSRLPTGAMVEKKLSKMPLTRLFFKRYCEDITDYQVRRLAFASGLLVQKEGTLRRWRLLRVAGLSDERLTSMSERLLSDVLED</sequence>
<evidence type="ECO:0000259" key="2">
    <source>
        <dbReference type="Pfam" id="PF15978"/>
    </source>
</evidence>
<gene>
    <name evidence="3" type="ORF">E4184_22600</name>
</gene>
<feature type="domain" description="TniQ" evidence="1">
    <location>
        <begin position="34"/>
        <end position="187"/>
    </location>
</feature>